<name>A0A5B9WBT0_9BACT</name>
<accession>A0A5B9WBT0</accession>
<dbReference type="Gene3D" id="1.10.4200.10">
    <property type="entry name" value="Triphosphoribosyl-dephospho-CoA protein"/>
    <property type="match status" value="1"/>
</dbReference>
<dbReference type="Pfam" id="PF01874">
    <property type="entry name" value="CitG"/>
    <property type="match status" value="1"/>
</dbReference>
<dbReference type="GO" id="GO:0046917">
    <property type="term" value="F:triphosphoribosyl-dephospho-CoA synthase activity"/>
    <property type="evidence" value="ECO:0007669"/>
    <property type="project" value="InterPro"/>
</dbReference>
<protein>
    <submittedName>
        <fullName evidence="1">Triphosphoribosyl-dephospho-CoA synthase</fullName>
    </submittedName>
</protein>
<keyword evidence="2" id="KW-1185">Reference proteome</keyword>
<gene>
    <name evidence="1" type="ORF">OJF2_59300</name>
</gene>
<dbReference type="AlphaFoldDB" id="A0A5B9WBT0"/>
<dbReference type="PANTHER" id="PTHR42280">
    <property type="entry name" value="CITG FAMILY PROTEIN"/>
    <property type="match status" value="1"/>
</dbReference>
<dbReference type="InterPro" id="IPR002736">
    <property type="entry name" value="CitG"/>
</dbReference>
<dbReference type="GO" id="GO:0005524">
    <property type="term" value="F:ATP binding"/>
    <property type="evidence" value="ECO:0007669"/>
    <property type="project" value="InterPro"/>
</dbReference>
<dbReference type="PANTHER" id="PTHR42280:SF1">
    <property type="entry name" value="CITG FAMILY PROTEIN"/>
    <property type="match status" value="1"/>
</dbReference>
<dbReference type="OrthoDB" id="8525901at2"/>
<sequence>MTGTGGDVRGGPASSLSVGRLAEIACILEVSARKPGNVHPGASFRDLHHLDFLLSAGAIAGPLDEARHRGVGRSILAATEATRRVVRTNTNLGIILLLAPLAAVPAEVGLAEGIESVLAATTVEDARAAYRAIRLAMPGGLGRAAEQDVADEPTATLREVMSLAADRDLIARQYADGFREVLSEAAPMLSQAVRGGSPLEPAIVGTFLGLLARHEDTLIVRKAGRQVAAEASRKAGAVLEAGGVGTAAGRERLAELDAWLRAEGSLRNPGATADLVTAALFAALRDGTIPLPRDPGPAGWSGD</sequence>
<dbReference type="KEGG" id="agv:OJF2_59300"/>
<evidence type="ECO:0000313" key="1">
    <source>
        <dbReference type="EMBL" id="QEH37340.1"/>
    </source>
</evidence>
<dbReference type="EMBL" id="CP042997">
    <property type="protein sequence ID" value="QEH37340.1"/>
    <property type="molecule type" value="Genomic_DNA"/>
</dbReference>
<dbReference type="Proteomes" id="UP000324233">
    <property type="component" value="Chromosome"/>
</dbReference>
<organism evidence="1 2">
    <name type="scientific">Aquisphaera giovannonii</name>
    <dbReference type="NCBI Taxonomy" id="406548"/>
    <lineage>
        <taxon>Bacteria</taxon>
        <taxon>Pseudomonadati</taxon>
        <taxon>Planctomycetota</taxon>
        <taxon>Planctomycetia</taxon>
        <taxon>Isosphaerales</taxon>
        <taxon>Isosphaeraceae</taxon>
        <taxon>Aquisphaera</taxon>
    </lineage>
</organism>
<reference evidence="1 2" key="1">
    <citation type="submission" date="2019-08" db="EMBL/GenBank/DDBJ databases">
        <title>Deep-cultivation of Planctomycetes and their phenomic and genomic characterization uncovers novel biology.</title>
        <authorList>
            <person name="Wiegand S."/>
            <person name="Jogler M."/>
            <person name="Boedeker C."/>
            <person name="Pinto D."/>
            <person name="Vollmers J."/>
            <person name="Rivas-Marin E."/>
            <person name="Kohn T."/>
            <person name="Peeters S.H."/>
            <person name="Heuer A."/>
            <person name="Rast P."/>
            <person name="Oberbeckmann S."/>
            <person name="Bunk B."/>
            <person name="Jeske O."/>
            <person name="Meyerdierks A."/>
            <person name="Storesund J.E."/>
            <person name="Kallscheuer N."/>
            <person name="Luecker S."/>
            <person name="Lage O.M."/>
            <person name="Pohl T."/>
            <person name="Merkel B.J."/>
            <person name="Hornburger P."/>
            <person name="Mueller R.-W."/>
            <person name="Bruemmer F."/>
            <person name="Labrenz M."/>
            <person name="Spormann A.M."/>
            <person name="Op den Camp H."/>
            <person name="Overmann J."/>
            <person name="Amann R."/>
            <person name="Jetten M.S.M."/>
            <person name="Mascher T."/>
            <person name="Medema M.H."/>
            <person name="Devos D.P."/>
            <person name="Kaster A.-K."/>
            <person name="Ovreas L."/>
            <person name="Rohde M."/>
            <person name="Galperin M.Y."/>
            <person name="Jogler C."/>
        </authorList>
    </citation>
    <scope>NUCLEOTIDE SEQUENCE [LARGE SCALE GENOMIC DNA]</scope>
    <source>
        <strain evidence="1 2">OJF2</strain>
    </source>
</reference>
<proteinExistence type="predicted"/>
<evidence type="ECO:0000313" key="2">
    <source>
        <dbReference type="Proteomes" id="UP000324233"/>
    </source>
</evidence>
<dbReference type="RefSeq" id="WP_148596912.1">
    <property type="nucleotide sequence ID" value="NZ_CP042997.1"/>
</dbReference>